<protein>
    <submittedName>
        <fullName evidence="2">GAF domain-containing protein</fullName>
    </submittedName>
</protein>
<dbReference type="KEGG" id="cpis:HS961_14105"/>
<proteinExistence type="predicted"/>
<sequence length="204" mass="22651">MAIHLWDYAPDALEVSMSELLVATADSSDALIDQNVKDVLHGLRQHLKMDVIFVSEIYNGQRMFKHVDHEADKALIATGGGSSLEQSFCQCVLDGRLPPLVHDAAEHIESAKLPATPFRVGAHLSTPIILADGQVYGTLCCFSTEPDPSLRDTDLQKLAVVAKHTAKRIDVRRDAERDAELEKWKLQPLDDKKQTWQFPGKQGN</sequence>
<evidence type="ECO:0000313" key="2">
    <source>
        <dbReference type="EMBL" id="QMV73876.1"/>
    </source>
</evidence>
<dbReference type="RefSeq" id="WP_182322984.1">
    <property type="nucleotide sequence ID" value="NZ_CP058554.1"/>
</dbReference>
<keyword evidence="3" id="KW-1185">Reference proteome</keyword>
<dbReference type="SUPFAM" id="SSF55781">
    <property type="entry name" value="GAF domain-like"/>
    <property type="match status" value="1"/>
</dbReference>
<accession>A0A7G5EIQ1</accession>
<dbReference type="Gene3D" id="3.30.450.40">
    <property type="match status" value="1"/>
</dbReference>
<gene>
    <name evidence="2" type="ORF">HS961_14105</name>
</gene>
<dbReference type="Pfam" id="PF01590">
    <property type="entry name" value="GAF"/>
    <property type="match status" value="1"/>
</dbReference>
<dbReference type="InterPro" id="IPR029016">
    <property type="entry name" value="GAF-like_dom_sf"/>
</dbReference>
<evidence type="ECO:0000259" key="1">
    <source>
        <dbReference type="SMART" id="SM00065"/>
    </source>
</evidence>
<dbReference type="InterPro" id="IPR003018">
    <property type="entry name" value="GAF"/>
</dbReference>
<evidence type="ECO:0000313" key="3">
    <source>
        <dbReference type="Proteomes" id="UP000515240"/>
    </source>
</evidence>
<dbReference type="SMART" id="SM00065">
    <property type="entry name" value="GAF"/>
    <property type="match status" value="1"/>
</dbReference>
<feature type="domain" description="GAF" evidence="1">
    <location>
        <begin position="31"/>
        <end position="179"/>
    </location>
</feature>
<organism evidence="2 3">
    <name type="scientific">Comamonas piscis</name>
    <dbReference type="NCBI Taxonomy" id="1562974"/>
    <lineage>
        <taxon>Bacteria</taxon>
        <taxon>Pseudomonadati</taxon>
        <taxon>Pseudomonadota</taxon>
        <taxon>Betaproteobacteria</taxon>
        <taxon>Burkholderiales</taxon>
        <taxon>Comamonadaceae</taxon>
        <taxon>Comamonas</taxon>
    </lineage>
</organism>
<dbReference type="Proteomes" id="UP000515240">
    <property type="component" value="Chromosome"/>
</dbReference>
<reference evidence="2 3" key="1">
    <citation type="journal article" date="2020" name="G3 (Bethesda)">
        <title>CeMbio - The Caenorhabditis elegans Microbiome Resource.</title>
        <authorList>
            <person name="Dirksen P."/>
            <person name="Assie A."/>
            <person name="Zimmermann J."/>
            <person name="Zhang F."/>
            <person name="Tietje A.M."/>
            <person name="Marsh S.A."/>
            <person name="Felix M.A."/>
            <person name="Shapira M."/>
            <person name="Kaleta C."/>
            <person name="Schulenburg H."/>
            <person name="Samuel B."/>
        </authorList>
    </citation>
    <scope>NUCLEOTIDE SEQUENCE [LARGE SCALE GENOMIC DNA]</scope>
    <source>
        <strain evidence="2 3">BIGb0172</strain>
    </source>
</reference>
<dbReference type="AlphaFoldDB" id="A0A7G5EIQ1"/>
<name>A0A7G5EIQ1_9BURK</name>
<dbReference type="EMBL" id="CP058554">
    <property type="protein sequence ID" value="QMV73876.1"/>
    <property type="molecule type" value="Genomic_DNA"/>
</dbReference>